<proteinExistence type="predicted"/>
<accession>A0A6D2KIK3</accession>
<protein>
    <recommendedName>
        <fullName evidence="4">Transmembrane protein</fullName>
    </recommendedName>
</protein>
<name>A0A6D2KIK3_9BRAS</name>
<evidence type="ECO:0000256" key="1">
    <source>
        <dbReference type="SAM" id="MobiDB-lite"/>
    </source>
</evidence>
<dbReference type="Proteomes" id="UP000467841">
    <property type="component" value="Unassembled WGS sequence"/>
</dbReference>
<comment type="caution">
    <text evidence="2">The sequence shown here is derived from an EMBL/GenBank/DDBJ whole genome shotgun (WGS) entry which is preliminary data.</text>
</comment>
<dbReference type="AlphaFoldDB" id="A0A6D2KIK3"/>
<dbReference type="PANTHER" id="PTHR35463">
    <property type="entry name" value="TRANSMEMBRANE PROTEIN"/>
    <property type="match status" value="1"/>
</dbReference>
<gene>
    <name evidence="2" type="ORF">MERR_LOCUS43938</name>
</gene>
<dbReference type="EMBL" id="CACVBM020001651">
    <property type="protein sequence ID" value="CAA7056702.1"/>
    <property type="molecule type" value="Genomic_DNA"/>
</dbReference>
<feature type="compositionally biased region" description="Basic and acidic residues" evidence="1">
    <location>
        <begin position="102"/>
        <end position="132"/>
    </location>
</feature>
<organism evidence="2 3">
    <name type="scientific">Microthlaspi erraticum</name>
    <dbReference type="NCBI Taxonomy" id="1685480"/>
    <lineage>
        <taxon>Eukaryota</taxon>
        <taxon>Viridiplantae</taxon>
        <taxon>Streptophyta</taxon>
        <taxon>Embryophyta</taxon>
        <taxon>Tracheophyta</taxon>
        <taxon>Spermatophyta</taxon>
        <taxon>Magnoliopsida</taxon>
        <taxon>eudicotyledons</taxon>
        <taxon>Gunneridae</taxon>
        <taxon>Pentapetalae</taxon>
        <taxon>rosids</taxon>
        <taxon>malvids</taxon>
        <taxon>Brassicales</taxon>
        <taxon>Brassicaceae</taxon>
        <taxon>Coluteocarpeae</taxon>
        <taxon>Microthlaspi</taxon>
    </lineage>
</organism>
<reference evidence="2" key="1">
    <citation type="submission" date="2020-01" db="EMBL/GenBank/DDBJ databases">
        <authorList>
            <person name="Mishra B."/>
        </authorList>
    </citation>
    <scope>NUCLEOTIDE SEQUENCE [LARGE SCALE GENOMIC DNA]</scope>
</reference>
<feature type="region of interest" description="Disordered" evidence="1">
    <location>
        <begin position="102"/>
        <end position="154"/>
    </location>
</feature>
<evidence type="ECO:0008006" key="4">
    <source>
        <dbReference type="Google" id="ProtNLM"/>
    </source>
</evidence>
<dbReference type="OrthoDB" id="690661at2759"/>
<dbReference type="PANTHER" id="PTHR35463:SF11">
    <property type="entry name" value="TRANSMEMBRANE PROTEIN"/>
    <property type="match status" value="1"/>
</dbReference>
<sequence>MAGKLKPAQVFQLLCIFSIVFSLFAFSVNVSSEADFQEAVQPEGKTTTVWLSKIKQSGNNYWGKLKESLGRGHARFFPPNIDFRGKDDPSMGAAGKMKEAVTRSFEHSKDTVEEAARSAGEVARDTAEAVKEKVKRSVSGKETTQKQPEGSEEL</sequence>
<evidence type="ECO:0000313" key="3">
    <source>
        <dbReference type="Proteomes" id="UP000467841"/>
    </source>
</evidence>
<keyword evidence="3" id="KW-1185">Reference proteome</keyword>
<evidence type="ECO:0000313" key="2">
    <source>
        <dbReference type="EMBL" id="CAA7056702.1"/>
    </source>
</evidence>